<name>A0A2U1ZU78_9MICO</name>
<evidence type="ECO:0000256" key="1">
    <source>
        <dbReference type="SAM" id="MobiDB-lite"/>
    </source>
</evidence>
<feature type="region of interest" description="Disordered" evidence="1">
    <location>
        <begin position="175"/>
        <end position="215"/>
    </location>
</feature>
<gene>
    <name evidence="4" type="ORF">C8046_07385</name>
</gene>
<dbReference type="InterPro" id="IPR036388">
    <property type="entry name" value="WH-like_DNA-bd_sf"/>
</dbReference>
<dbReference type="EMBL" id="PYHR01000002">
    <property type="protein sequence ID" value="PWD50500.1"/>
    <property type="molecule type" value="Genomic_DNA"/>
</dbReference>
<evidence type="ECO:0000259" key="3">
    <source>
        <dbReference type="Pfam" id="PF10400"/>
    </source>
</evidence>
<feature type="compositionally biased region" description="Low complexity" evidence="1">
    <location>
        <begin position="193"/>
        <end position="208"/>
    </location>
</feature>
<dbReference type="Pfam" id="PF10400">
    <property type="entry name" value="Vir_act_alpha_C"/>
    <property type="match status" value="1"/>
</dbReference>
<dbReference type="Proteomes" id="UP000245166">
    <property type="component" value="Unassembled WGS sequence"/>
</dbReference>
<dbReference type="Gene3D" id="1.10.10.10">
    <property type="entry name" value="Winged helix-like DNA-binding domain superfamily/Winged helix DNA-binding domain"/>
    <property type="match status" value="1"/>
</dbReference>
<keyword evidence="5" id="KW-1185">Reference proteome</keyword>
<sequence length="215" mass="23619">MTVRHGLVALLAERPMGVYELRKEFDARTGGTWPLNIGQVYTTIQRLVRDGVVELVPLDYGAGEAEPYRLTPAGYDEAEVWWTRPVDRSVPGRDELVIKLALAAASPDVDVPAVVHTQRIESMRALRDYTRLKARQPQDPSTREDLAWTLVLDNLVFAAEAEVRWLDHVEASVGRFTPPPPAAEEDDDGGAGPEAELASRSARRSGAAPTAGERP</sequence>
<accession>A0A2U1ZU78</accession>
<feature type="domain" description="Transcription regulator PadR C-terminal" evidence="3">
    <location>
        <begin position="93"/>
        <end position="171"/>
    </location>
</feature>
<feature type="domain" description="Transcription regulator PadR N-terminal" evidence="2">
    <location>
        <begin position="8"/>
        <end position="78"/>
    </location>
</feature>
<dbReference type="Pfam" id="PF03551">
    <property type="entry name" value="PadR"/>
    <property type="match status" value="1"/>
</dbReference>
<dbReference type="InterPro" id="IPR036390">
    <property type="entry name" value="WH_DNA-bd_sf"/>
</dbReference>
<dbReference type="InterPro" id="IPR018309">
    <property type="entry name" value="Tscrpt_reg_PadR_C"/>
</dbReference>
<dbReference type="OrthoDB" id="3186544at2"/>
<dbReference type="AlphaFoldDB" id="A0A2U1ZU78"/>
<dbReference type="SUPFAM" id="SSF46785">
    <property type="entry name" value="Winged helix' DNA-binding domain"/>
    <property type="match status" value="1"/>
</dbReference>
<dbReference type="PANTHER" id="PTHR43252">
    <property type="entry name" value="TRANSCRIPTIONAL REGULATOR YQJI"/>
    <property type="match status" value="1"/>
</dbReference>
<proteinExistence type="predicted"/>
<dbReference type="InterPro" id="IPR005149">
    <property type="entry name" value="Tscrpt_reg_PadR_N"/>
</dbReference>
<organism evidence="4 5">
    <name type="scientific">Serinibacter arcticus</name>
    <dbReference type="NCBI Taxonomy" id="1655435"/>
    <lineage>
        <taxon>Bacteria</taxon>
        <taxon>Bacillati</taxon>
        <taxon>Actinomycetota</taxon>
        <taxon>Actinomycetes</taxon>
        <taxon>Micrococcales</taxon>
        <taxon>Beutenbergiaceae</taxon>
        <taxon>Serinibacter</taxon>
    </lineage>
</organism>
<evidence type="ECO:0000313" key="5">
    <source>
        <dbReference type="Proteomes" id="UP000245166"/>
    </source>
</evidence>
<dbReference type="Gene3D" id="6.10.140.190">
    <property type="match status" value="1"/>
</dbReference>
<dbReference type="RefSeq" id="WP_109228881.1">
    <property type="nucleotide sequence ID" value="NZ_PYHR01000002.1"/>
</dbReference>
<reference evidence="4 5" key="1">
    <citation type="submission" date="2018-03" db="EMBL/GenBank/DDBJ databases">
        <title>Genome assembly of novel Miniimonas species PCH200.</title>
        <authorList>
            <person name="Thakur V."/>
            <person name="Kumar V."/>
            <person name="Singh D."/>
        </authorList>
    </citation>
    <scope>NUCLEOTIDE SEQUENCE [LARGE SCALE GENOMIC DNA]</scope>
    <source>
        <strain evidence="4 5">PCH200</strain>
    </source>
</reference>
<evidence type="ECO:0000313" key="4">
    <source>
        <dbReference type="EMBL" id="PWD50500.1"/>
    </source>
</evidence>
<protein>
    <submittedName>
        <fullName evidence="4">Transcriptional regulator</fullName>
    </submittedName>
</protein>
<comment type="caution">
    <text evidence="4">The sequence shown here is derived from an EMBL/GenBank/DDBJ whole genome shotgun (WGS) entry which is preliminary data.</text>
</comment>
<evidence type="ECO:0000259" key="2">
    <source>
        <dbReference type="Pfam" id="PF03551"/>
    </source>
</evidence>
<dbReference type="PANTHER" id="PTHR43252:SF6">
    <property type="entry name" value="NEGATIVE TRANSCRIPTION REGULATOR PADR"/>
    <property type="match status" value="1"/>
</dbReference>